<dbReference type="AlphaFoldDB" id="B9XIM6"/>
<feature type="chain" id="PRO_5002894842" evidence="1">
    <location>
        <begin position="21"/>
        <end position="1251"/>
    </location>
</feature>
<name>B9XIM6_PEDPL</name>
<sequence length="1251" mass="129717" precursor="true">MKRSILPVGLVLACAGIANADFVPINLTPGSYSQDMVVEQTAPHAPATLTTASMDAGTGNTGYTWYEQGYNQPDPTTGVPTANSIFTSESQSDHAYQMAPTYTANNSVLLDSTVTSATLTTTAAAYSALSFLVSSGGGSVTIGYTVRHADGSSDTGTFVSPDWFGGANQAWTANGRVTVPSPGFGNVNSGNPRLYSADIALTHTTSAVTNITLTYSSGSGHAGIFAVSGSTGTGFNPIAVTGYNKDMIVEATGPLNGGYTTASMDDGVNNDGNSWYEQGYNTTALTTGLPTAGSTFVSAASTTHSYRMAPSYAANNTAFIDASHNGSLILVTPTTLSALSLLVSAGHGPVVVDFVVHHADSSTESGSFNAPDWFGNTPVSLNANGRVDVRSAAFNNVNNNNPRLYSVDIPVAHGSSPVTSVDLNWNPGNTGSGAAAVFALSGQASSSVALGQSMQWGLTITNISNPITPRVGTNSDGSLTITAGGGDTYGNPDSFTYAYQQVTGDFDIKVRVNNVTATDPLGQDSPKGSLMARANLSAGSANIQISALPLAPSGRQGQIESIARLQDITHSPADTTDINGTQPTSATLYNVTDTVPNGACTYPDVWLRIQRQGNKFMTYFANTKPSTGVNPNDSNGGYLIGTNGWQLVAVVPAGPDFPKTMLVGLSTVAHNSDPTDTTNAVAVTYSSYGNTPSTPSIPNWNGAPVAANQAPGQFPNKSVMGINWDISLPANGLGYGSDTVQSSQGAASPIIWNTGGFTSVSRDVLLSINSESPAGFSVARYQAGALDFLLSPRDPVLAQQNLGPYSNPNRERIGSGDPTVPASQAYFPSPGYGFVMSTVRKNGQGWNDQAPSFYAATYVQLDGVGSAMGFDMTGGNFRNAHFYTRTTKIATGVINNGASDLNGLQRCAIPISVAWFPYDQGWKAGYFQSSDTVDNTLSIPNSPQFKWGNGWGSFSGTAATGITDQLLPAMDLLTWQDTGSGPTSSGLAKLVLPGVNSLTDGMLFTVGNDENNSLRGPSANNAALADGSGWQVAVRGIEESKYDPNTYASAADAGSSFSFLFVPWNADNLIGAHVRGTDGAVLHGAGSFSLTRLSTGRYALTIPGKTGTNGMLMLINSGYFASQPTVVDTALLSYEYGGTNTPANSFIIESRYLNPGAGPSGEDIASLRDADFNFAWVDFQTPLAPAGTVPPVLSITHTGSNVSVSWSNGPGFILQSTSSLSGTPTWTSLGTANPHVLPAGSGSQFFRVVSP</sequence>
<dbReference type="OrthoDB" id="9772811at2"/>
<dbReference type="Proteomes" id="UP000003688">
    <property type="component" value="Unassembled WGS sequence"/>
</dbReference>
<dbReference type="EMBL" id="ABOX02000018">
    <property type="protein sequence ID" value="EEF60289.1"/>
    <property type="molecule type" value="Genomic_DNA"/>
</dbReference>
<organism evidence="2 3">
    <name type="scientific">Pedosphaera parvula (strain Ellin514)</name>
    <dbReference type="NCBI Taxonomy" id="320771"/>
    <lineage>
        <taxon>Bacteria</taxon>
        <taxon>Pseudomonadati</taxon>
        <taxon>Verrucomicrobiota</taxon>
        <taxon>Pedosphaerae</taxon>
        <taxon>Pedosphaerales</taxon>
        <taxon>Pedosphaeraceae</taxon>
        <taxon>Pedosphaera</taxon>
    </lineage>
</organism>
<proteinExistence type="predicted"/>
<evidence type="ECO:0000313" key="2">
    <source>
        <dbReference type="EMBL" id="EEF60289.1"/>
    </source>
</evidence>
<dbReference type="STRING" id="320771.Cflav_PD2985"/>
<evidence type="ECO:0000256" key="1">
    <source>
        <dbReference type="SAM" id="SignalP"/>
    </source>
</evidence>
<keyword evidence="1" id="KW-0732">Signal</keyword>
<feature type="signal peptide" evidence="1">
    <location>
        <begin position="1"/>
        <end position="20"/>
    </location>
</feature>
<reference evidence="2 3" key="1">
    <citation type="journal article" date="2011" name="J. Bacteriol.">
        <title>Genome sequence of 'Pedosphaera parvula' Ellin514, an aerobic Verrucomicrobial isolate from pasture soil.</title>
        <authorList>
            <person name="Kant R."/>
            <person name="van Passel M.W."/>
            <person name="Sangwan P."/>
            <person name="Palva A."/>
            <person name="Lucas S."/>
            <person name="Copeland A."/>
            <person name="Lapidus A."/>
            <person name="Glavina Del Rio T."/>
            <person name="Dalin E."/>
            <person name="Tice H."/>
            <person name="Bruce D."/>
            <person name="Goodwin L."/>
            <person name="Pitluck S."/>
            <person name="Chertkov O."/>
            <person name="Larimer F.W."/>
            <person name="Land M.L."/>
            <person name="Hauser L."/>
            <person name="Brettin T.S."/>
            <person name="Detter J.C."/>
            <person name="Han S."/>
            <person name="de Vos W.M."/>
            <person name="Janssen P.H."/>
            <person name="Smidt H."/>
        </authorList>
    </citation>
    <scope>NUCLEOTIDE SEQUENCE [LARGE SCALE GENOMIC DNA]</scope>
    <source>
        <strain evidence="2 3">Ellin514</strain>
    </source>
</reference>
<gene>
    <name evidence="2" type="ORF">Cflav_PD2985</name>
</gene>
<comment type="caution">
    <text evidence="2">The sequence shown here is derived from an EMBL/GenBank/DDBJ whole genome shotgun (WGS) entry which is preliminary data.</text>
</comment>
<evidence type="ECO:0000313" key="3">
    <source>
        <dbReference type="Proteomes" id="UP000003688"/>
    </source>
</evidence>
<protein>
    <submittedName>
        <fullName evidence="2">Uncharacterized protein</fullName>
    </submittedName>
</protein>
<dbReference type="RefSeq" id="WP_007415669.1">
    <property type="nucleotide sequence ID" value="NZ_ABOX02000018.1"/>
</dbReference>
<keyword evidence="3" id="KW-1185">Reference proteome</keyword>
<accession>B9XIM6</accession>